<evidence type="ECO:0000256" key="7">
    <source>
        <dbReference type="HAMAP-Rule" id="MF_02065"/>
    </source>
</evidence>
<evidence type="ECO:0000313" key="8">
    <source>
        <dbReference type="EMBL" id="MFH0264920.1"/>
    </source>
</evidence>
<keyword evidence="6 7" id="KW-0961">Cell wall biogenesis/degradation</keyword>
<comment type="caution">
    <text evidence="8">The sequence shown here is derived from an EMBL/GenBank/DDBJ whole genome shotgun (WGS) entry which is preliminary data.</text>
</comment>
<evidence type="ECO:0000256" key="1">
    <source>
        <dbReference type="ARBA" id="ARBA00022475"/>
    </source>
</evidence>
<dbReference type="EMBL" id="JBIHSN010000002">
    <property type="protein sequence ID" value="MFH0264920.1"/>
    <property type="molecule type" value="Genomic_DNA"/>
</dbReference>
<feature type="site" description="Important for catalytic activity" evidence="7">
    <location>
        <position position="218"/>
    </location>
</feature>
<evidence type="ECO:0000256" key="3">
    <source>
        <dbReference type="ARBA" id="ARBA00022989"/>
    </source>
</evidence>
<evidence type="ECO:0000256" key="6">
    <source>
        <dbReference type="ARBA" id="ARBA00023316"/>
    </source>
</evidence>
<organism evidence="8 9">
    <name type="scientific">Vibrio rumoiensis</name>
    <dbReference type="NCBI Taxonomy" id="76258"/>
    <lineage>
        <taxon>Bacteria</taxon>
        <taxon>Pseudomonadati</taxon>
        <taxon>Pseudomonadota</taxon>
        <taxon>Gammaproteobacteria</taxon>
        <taxon>Vibrionales</taxon>
        <taxon>Vibrionaceae</taxon>
        <taxon>Vibrio</taxon>
    </lineage>
</organism>
<dbReference type="PANTHER" id="PTHR30518:SF2">
    <property type="entry name" value="ENDOLYTIC MUREIN TRANSGLYCOSYLASE"/>
    <property type="match status" value="1"/>
</dbReference>
<keyword evidence="4 7" id="KW-0472">Membrane</keyword>
<dbReference type="Proteomes" id="UP001607151">
    <property type="component" value="Unassembled WGS sequence"/>
</dbReference>
<comment type="function">
    <text evidence="7">Functions as a peptidoglycan terminase that cleaves nascent peptidoglycan strands endolytically to terminate their elongation.</text>
</comment>
<keyword evidence="7" id="KW-0997">Cell inner membrane</keyword>
<evidence type="ECO:0000256" key="4">
    <source>
        <dbReference type="ARBA" id="ARBA00023136"/>
    </source>
</evidence>
<comment type="catalytic activity">
    <reaction evidence="7">
        <text>a peptidoglycan chain = a peptidoglycan chain with N-acetyl-1,6-anhydromuramyl-[peptide] at the reducing end + a peptidoglycan chain with N-acetylglucosamine at the non-reducing end.</text>
        <dbReference type="EC" id="4.2.2.29"/>
    </reaction>
</comment>
<keyword evidence="1 7" id="KW-1003">Cell membrane</keyword>
<proteinExistence type="inferred from homology"/>
<name>A0ABW7ITG2_9VIBR</name>
<keyword evidence="9" id="KW-1185">Reference proteome</keyword>
<dbReference type="Gene3D" id="3.30.160.60">
    <property type="entry name" value="Classic Zinc Finger"/>
    <property type="match status" value="2"/>
</dbReference>
<accession>A0ABW7ITG2</accession>
<dbReference type="PANTHER" id="PTHR30518">
    <property type="entry name" value="ENDOLYTIC MUREIN TRANSGLYCOSYLASE"/>
    <property type="match status" value="1"/>
</dbReference>
<dbReference type="HAMAP" id="MF_02065">
    <property type="entry name" value="MltG"/>
    <property type="match status" value="1"/>
</dbReference>
<gene>
    <name evidence="7 8" type="primary">mltG</name>
    <name evidence="8" type="ORF">ACGRQ9_05335</name>
</gene>
<dbReference type="InterPro" id="IPR003770">
    <property type="entry name" value="MLTG-like"/>
</dbReference>
<keyword evidence="5 7" id="KW-0456">Lyase</keyword>
<comment type="similarity">
    <text evidence="7">Belongs to the transglycosylase MltG family.</text>
</comment>
<sequence>MIKKLAIVLLLAVAAFIAVMFYAKSEVTNYLQQPLKLDSKQLITIKHGKTLKSALWLIEKNGWINKSSFSRLLPHLHPEVVHIRAGTYQVTPGETLKQVLLTMVAGDEYQFTITFIEGSRFIEWREQLNRAKGLQHQTADMTEAQIAKALGESREKLEGLLLAETYHYTEGMSDLDILKRAHQSLSHELDNAWQTRQENLPLKTPYDALILASIIEKETAVGSERQRIASVFVNRLNKGMRLQTDPTVIYGLGDKYDGNIRKKDLSTPTPYNTYVINGLPPTPIAMPGVDSIQAAVNPEQSAYLYFVASGNGGHVFSKSLVEHNRAVRDYLRKLRANKSN</sequence>
<dbReference type="EC" id="4.2.2.29" evidence="7"/>
<protein>
    <recommendedName>
        <fullName evidence="7">Endolytic murein transglycosylase</fullName>
        <ecNumber evidence="7">4.2.2.29</ecNumber>
    </recommendedName>
    <alternativeName>
        <fullName evidence="7">Peptidoglycan lytic transglycosylase</fullName>
    </alternativeName>
    <alternativeName>
        <fullName evidence="7">Peptidoglycan polymerization terminase</fullName>
    </alternativeName>
</protein>
<evidence type="ECO:0000313" key="9">
    <source>
        <dbReference type="Proteomes" id="UP001607151"/>
    </source>
</evidence>
<dbReference type="RefSeq" id="WP_394607402.1">
    <property type="nucleotide sequence ID" value="NZ_JBIHSN010000002.1"/>
</dbReference>
<reference evidence="8 9" key="1">
    <citation type="submission" date="2024-10" db="EMBL/GenBank/DDBJ databases">
        <authorList>
            <person name="Yibar A."/>
            <person name="Saticioglu I.B."/>
            <person name="Duman M."/>
            <person name="Ajmi N."/>
            <person name="Gurler F."/>
            <person name="Ay H."/>
            <person name="Onuk E."/>
            <person name="Guler S."/>
            <person name="Romalde J.L."/>
        </authorList>
    </citation>
    <scope>NUCLEOTIDE SEQUENCE [LARGE SCALE GENOMIC DNA]</scope>
    <source>
        <strain evidence="8 9">14-MA-B</strain>
    </source>
</reference>
<evidence type="ECO:0000256" key="2">
    <source>
        <dbReference type="ARBA" id="ARBA00022692"/>
    </source>
</evidence>
<keyword evidence="3 7" id="KW-1133">Transmembrane helix</keyword>
<dbReference type="CDD" id="cd08010">
    <property type="entry name" value="MltG_like"/>
    <property type="match status" value="1"/>
</dbReference>
<keyword evidence="2 7" id="KW-0812">Transmembrane</keyword>
<dbReference type="Pfam" id="PF02618">
    <property type="entry name" value="YceG"/>
    <property type="match status" value="1"/>
</dbReference>
<evidence type="ECO:0000256" key="5">
    <source>
        <dbReference type="ARBA" id="ARBA00023239"/>
    </source>
</evidence>
<dbReference type="NCBIfam" id="TIGR00247">
    <property type="entry name" value="endolytic transglycosylase MltG"/>
    <property type="match status" value="1"/>
</dbReference>